<dbReference type="Pfam" id="PF11306">
    <property type="entry name" value="DUF3108"/>
    <property type="match status" value="1"/>
</dbReference>
<feature type="region of interest" description="Disordered" evidence="1">
    <location>
        <begin position="63"/>
        <end position="178"/>
    </location>
</feature>
<evidence type="ECO:0000313" key="3">
    <source>
        <dbReference type="Proteomes" id="UP000573499"/>
    </source>
</evidence>
<dbReference type="InterPro" id="IPR021457">
    <property type="entry name" value="DUF3108"/>
</dbReference>
<dbReference type="AlphaFoldDB" id="A0A7W2F5F3"/>
<evidence type="ECO:0000256" key="1">
    <source>
        <dbReference type="SAM" id="MobiDB-lite"/>
    </source>
</evidence>
<feature type="compositionally biased region" description="Pro residues" evidence="1">
    <location>
        <begin position="74"/>
        <end position="107"/>
    </location>
</feature>
<keyword evidence="3" id="KW-1185">Reference proteome</keyword>
<comment type="caution">
    <text evidence="2">The sequence shown here is derived from an EMBL/GenBank/DDBJ whole genome shotgun (WGS) entry which is preliminary data.</text>
</comment>
<gene>
    <name evidence="2" type="ORF">H3H39_00135</name>
</gene>
<reference evidence="2 3" key="1">
    <citation type="submission" date="2020-07" db="EMBL/GenBank/DDBJ databases">
        <title>Novel species isolated from subtropical streams in China.</title>
        <authorList>
            <person name="Lu H."/>
        </authorList>
    </citation>
    <scope>NUCLEOTIDE SEQUENCE [LARGE SCALE GENOMIC DNA]</scope>
    <source>
        <strain evidence="2 3">LX47W</strain>
    </source>
</reference>
<dbReference type="Proteomes" id="UP000573499">
    <property type="component" value="Unassembled WGS sequence"/>
</dbReference>
<sequence length="400" mass="42380">MTIATFLRPRRRWLLLGAATVALHYLTIDWVGTQLGQRAARRRPPPSLVTAQLHLALPQRHEAAPLPELQPLSPSAPKPVPKLPRRPAPPPPAPEPAAEPAPAPAPPVADSGANDSNALSAPAGQPQAGADSAPTAAQPQAGAGQPTPGAAPAPTAQTSDAPPPPPVQAPGQGMRRYKVNLPPSADLLLDVHRVDANGTKWTGEAAMKWHTDGGSYTLSVEAGISMLVTRLNLLVLTSAGTIDDYGIAPVTATEKRSGRAQTATHFNRDEGSITFSASERSYPLLVGAQDKATVPFQLGAIGRADPNQFGTDVDILVGEDKEANIFRFQLVGEEELETGLGKLQTWHLTRPPKPGTYTSRLDVWLAPSHYWYPVQIRNTEASGALTTQTVARITMTNSGK</sequence>
<protein>
    <submittedName>
        <fullName evidence="2">DUF3108 domain-containing protein</fullName>
    </submittedName>
</protein>
<evidence type="ECO:0000313" key="2">
    <source>
        <dbReference type="EMBL" id="MBA5685460.1"/>
    </source>
</evidence>
<dbReference type="EMBL" id="JACEZU010000001">
    <property type="protein sequence ID" value="MBA5685460.1"/>
    <property type="molecule type" value="Genomic_DNA"/>
</dbReference>
<name>A0A7W2F5F3_9BURK</name>
<feature type="compositionally biased region" description="Low complexity" evidence="1">
    <location>
        <begin position="133"/>
        <end position="160"/>
    </location>
</feature>
<proteinExistence type="predicted"/>
<accession>A0A7W2F5F3</accession>
<organism evidence="2 3">
    <name type="scientific">Rugamonas apoptosis</name>
    <dbReference type="NCBI Taxonomy" id="2758570"/>
    <lineage>
        <taxon>Bacteria</taxon>
        <taxon>Pseudomonadati</taxon>
        <taxon>Pseudomonadota</taxon>
        <taxon>Betaproteobacteria</taxon>
        <taxon>Burkholderiales</taxon>
        <taxon>Oxalobacteraceae</taxon>
        <taxon>Telluria group</taxon>
        <taxon>Rugamonas</taxon>
    </lineage>
</organism>